<dbReference type="RefSeq" id="WP_012248118.1">
    <property type="nucleotide sequence ID" value="NZ_CP082862.1"/>
</dbReference>
<dbReference type="InterPro" id="IPR000873">
    <property type="entry name" value="AMP-dep_synth/lig_dom"/>
</dbReference>
<name>A9IBL7_BORPD</name>
<dbReference type="EMBL" id="AM902716">
    <property type="protein sequence ID" value="CAP41454.1"/>
    <property type="molecule type" value="Genomic_DNA"/>
</dbReference>
<dbReference type="PANTHER" id="PTHR43767">
    <property type="entry name" value="LONG-CHAIN-FATTY-ACID--COA LIGASE"/>
    <property type="match status" value="1"/>
</dbReference>
<dbReference type="Gene3D" id="3.30.300.30">
    <property type="match status" value="1"/>
</dbReference>
<dbReference type="FunFam" id="3.30.300.30:FF:000008">
    <property type="entry name" value="2,3-dihydroxybenzoate-AMP ligase"/>
    <property type="match status" value="1"/>
</dbReference>
<dbReference type="InterPro" id="IPR045851">
    <property type="entry name" value="AMP-bd_C_sf"/>
</dbReference>
<dbReference type="eggNOG" id="COG0318">
    <property type="taxonomic scope" value="Bacteria"/>
</dbReference>
<evidence type="ECO:0000313" key="6">
    <source>
        <dbReference type="Proteomes" id="UP000001225"/>
    </source>
</evidence>
<dbReference type="PANTHER" id="PTHR43767:SF7">
    <property type="entry name" value="MEDIUM_LONG-CHAIN-FATTY-ACID--COA LIGASE FADD8"/>
    <property type="match status" value="1"/>
</dbReference>
<evidence type="ECO:0000256" key="2">
    <source>
        <dbReference type="ARBA" id="ARBA00022598"/>
    </source>
</evidence>
<dbReference type="AlphaFoldDB" id="A9IBL7"/>
<accession>A9IBL7</accession>
<reference evidence="5 6" key="1">
    <citation type="journal article" date="2008" name="BMC Genomics">
        <title>The missing link: Bordetella petrii is endowed with both the metabolic versatility of environmental bacteria and virulence traits of pathogenic Bordetellae.</title>
        <authorList>
            <person name="Gross R."/>
            <person name="Guzman C.A."/>
            <person name="Sebaihia M."/>
            <person name="Martins Dos Santos V.A."/>
            <person name="Pieper D.H."/>
            <person name="Koebnik R."/>
            <person name="Lechner M."/>
            <person name="Bartels D."/>
            <person name="Buhrmester J."/>
            <person name="Choudhuri J.V."/>
            <person name="Ebensen T."/>
            <person name="Gaigalat L."/>
            <person name="Herrmann S."/>
            <person name="Khachane A.N."/>
            <person name="Larisch C."/>
            <person name="Link S."/>
            <person name="Linke B."/>
            <person name="Meyer F."/>
            <person name="Mormann S."/>
            <person name="Nakunst D."/>
            <person name="Rueckert C."/>
            <person name="Schneiker-Bekel S."/>
            <person name="Schulze K."/>
            <person name="Vorhoelter F.J."/>
            <person name="Yevsa T."/>
            <person name="Engle J.T."/>
            <person name="Goldman W.E."/>
            <person name="Puehler A."/>
            <person name="Goebel U.B."/>
            <person name="Goesmann A."/>
            <person name="Bloecker H."/>
            <person name="Kaiser O."/>
            <person name="Martinez-Arias R."/>
        </authorList>
    </citation>
    <scope>NUCLEOTIDE SEQUENCE [LARGE SCALE GENOMIC DNA]</scope>
    <source>
        <strain evidence="6">ATCC BAA-461 / DSM 12804 / CCUG 43448 / CIP 107267 / Se-1111R</strain>
    </source>
</reference>
<dbReference type="Gene3D" id="3.40.50.12780">
    <property type="entry name" value="N-terminal domain of ligase-like"/>
    <property type="match status" value="1"/>
</dbReference>
<dbReference type="Pfam" id="PF00501">
    <property type="entry name" value="AMP-binding"/>
    <property type="match status" value="1"/>
</dbReference>
<gene>
    <name evidence="5" type="ordered locus">Bpet1122</name>
</gene>
<dbReference type="GO" id="GO:0016877">
    <property type="term" value="F:ligase activity, forming carbon-sulfur bonds"/>
    <property type="evidence" value="ECO:0007669"/>
    <property type="project" value="UniProtKB-ARBA"/>
</dbReference>
<sequence length="517" mass="56803">MRLADYFDAAAANFPRHEAFVDGRTRLVYKEAQAMVHATAHALTREPGLRDGAHIAIYAPNDYRISLLQTAVNRADMVWVALHTRNSPATNLAMLGYADCDLIFFHSSFEHLVPSWKADLSQVQRFICIDRPSEHGEFLDTWIAAHREPYVAMPEDPQRATVLQPTGGTTGPSKGALHSHRSLEMTLISIFDMLKIDSGSRILAVAPLTHAAAMITLAGAARGACTVVLPGFDAQAVLATIERERITHLFMPPTVVYALLATPQVAMTDLSPLRCLAVGAAPIAPEKLKEAVRVFGPVIYEVYGQSECLFPVVAKQPEDYIRADGSFDEEALRSAGRAVPYARVEIMDDDGKLLAPGEKGEIVVRSSMVMKGYYKKPEETAEVSGFGWHHTTDVGIKDARGLITIVDRKKDMIVSGGFNVFPSEIEAVINTHPAVLDCAVVGVPDEKWGEAVKAVIQLKPGHQASGDELISLCKRELGSVKTPKSIEFWDELPRSAVGKVLKRDIREKYWQGQWRSV</sequence>
<organism evidence="5 6">
    <name type="scientific">Bordetella petrii (strain ATCC BAA-461 / DSM 12804 / CCUG 43448 / CIP 107267 / Se-1111R)</name>
    <dbReference type="NCBI Taxonomy" id="340100"/>
    <lineage>
        <taxon>Bacteria</taxon>
        <taxon>Pseudomonadati</taxon>
        <taxon>Pseudomonadota</taxon>
        <taxon>Betaproteobacteria</taxon>
        <taxon>Burkholderiales</taxon>
        <taxon>Alcaligenaceae</taxon>
        <taxon>Bordetella</taxon>
    </lineage>
</organism>
<dbReference type="SUPFAM" id="SSF56801">
    <property type="entry name" value="Acetyl-CoA synthetase-like"/>
    <property type="match status" value="1"/>
</dbReference>
<dbReference type="InterPro" id="IPR042099">
    <property type="entry name" value="ANL_N_sf"/>
</dbReference>
<dbReference type="InterPro" id="IPR050237">
    <property type="entry name" value="ATP-dep_AMP-bd_enzyme"/>
</dbReference>
<feature type="domain" description="AMP-dependent synthetase/ligase" evidence="3">
    <location>
        <begin position="7"/>
        <end position="374"/>
    </location>
</feature>
<evidence type="ECO:0000313" key="5">
    <source>
        <dbReference type="EMBL" id="CAP41454.1"/>
    </source>
</evidence>
<protein>
    <submittedName>
        <fullName evidence="5">Ligase</fullName>
    </submittedName>
</protein>
<proteinExistence type="inferred from homology"/>
<evidence type="ECO:0000259" key="4">
    <source>
        <dbReference type="Pfam" id="PF13193"/>
    </source>
</evidence>
<dbReference type="Proteomes" id="UP000001225">
    <property type="component" value="Chromosome"/>
</dbReference>
<keyword evidence="2 5" id="KW-0436">Ligase</keyword>
<dbReference type="InterPro" id="IPR020845">
    <property type="entry name" value="AMP-binding_CS"/>
</dbReference>
<feature type="domain" description="AMP-binding enzyme C-terminal" evidence="4">
    <location>
        <begin position="424"/>
        <end position="499"/>
    </location>
</feature>
<dbReference type="InterPro" id="IPR025110">
    <property type="entry name" value="AMP-bd_C"/>
</dbReference>
<dbReference type="STRING" id="94624.Bpet1122"/>
<dbReference type="Pfam" id="PF13193">
    <property type="entry name" value="AMP-binding_C"/>
    <property type="match status" value="1"/>
</dbReference>
<keyword evidence="6" id="KW-1185">Reference proteome</keyword>
<dbReference type="PROSITE" id="PS00455">
    <property type="entry name" value="AMP_BINDING"/>
    <property type="match status" value="1"/>
</dbReference>
<evidence type="ECO:0000259" key="3">
    <source>
        <dbReference type="Pfam" id="PF00501"/>
    </source>
</evidence>
<evidence type="ECO:0000256" key="1">
    <source>
        <dbReference type="ARBA" id="ARBA00006432"/>
    </source>
</evidence>
<dbReference type="KEGG" id="bpt:Bpet1122"/>
<comment type="similarity">
    <text evidence="1">Belongs to the ATP-dependent AMP-binding enzyme family.</text>
</comment>